<name>A0AB39SSP1_9ACTN</name>
<sequence length="133" mass="14731">MSSIDDPIARVEHHFGVRFPQDYRDFLCTTGSLRQFVPPADDFLVIDALDELIGINEAGEFQKRFPGAVVIGGDGSRELLAYDFRQDTPPLVTLDVSAEDWSSAIPQAASLSALLEKFPQTGWQWDDAHPPLS</sequence>
<organism evidence="2">
    <name type="scientific">Streptomyces sp. R44</name>
    <dbReference type="NCBI Taxonomy" id="3238633"/>
    <lineage>
        <taxon>Bacteria</taxon>
        <taxon>Bacillati</taxon>
        <taxon>Actinomycetota</taxon>
        <taxon>Actinomycetes</taxon>
        <taxon>Kitasatosporales</taxon>
        <taxon>Streptomycetaceae</taxon>
        <taxon>Streptomyces</taxon>
    </lineage>
</organism>
<feature type="domain" description="Knr4/Smi1-like" evidence="1">
    <location>
        <begin position="7"/>
        <end position="116"/>
    </location>
</feature>
<proteinExistence type="predicted"/>
<dbReference type="SUPFAM" id="SSF160631">
    <property type="entry name" value="SMI1/KNR4-like"/>
    <property type="match status" value="1"/>
</dbReference>
<dbReference type="Gene3D" id="3.40.1580.10">
    <property type="entry name" value="SMI1/KNR4-like"/>
    <property type="match status" value="1"/>
</dbReference>
<gene>
    <name evidence="2" type="ORF">AB5J54_00940</name>
</gene>
<evidence type="ECO:0000259" key="1">
    <source>
        <dbReference type="Pfam" id="PF09346"/>
    </source>
</evidence>
<dbReference type="InterPro" id="IPR018958">
    <property type="entry name" value="Knr4/Smi1-like_dom"/>
</dbReference>
<dbReference type="AlphaFoldDB" id="A0AB39SSP1"/>
<reference evidence="2" key="1">
    <citation type="submission" date="2024-07" db="EMBL/GenBank/DDBJ databases">
        <authorList>
            <person name="Yu S.T."/>
        </authorList>
    </citation>
    <scope>NUCLEOTIDE SEQUENCE</scope>
    <source>
        <strain evidence="2">R44</strain>
    </source>
</reference>
<accession>A0AB39SSP1</accession>
<evidence type="ECO:0000313" key="2">
    <source>
        <dbReference type="EMBL" id="XDQ69186.1"/>
    </source>
</evidence>
<dbReference type="EMBL" id="CP163444">
    <property type="protein sequence ID" value="XDQ69186.1"/>
    <property type="molecule type" value="Genomic_DNA"/>
</dbReference>
<dbReference type="InterPro" id="IPR037883">
    <property type="entry name" value="Knr4/Smi1-like_sf"/>
</dbReference>
<dbReference type="RefSeq" id="WP_369141928.1">
    <property type="nucleotide sequence ID" value="NZ_CP163444.1"/>
</dbReference>
<protein>
    <submittedName>
        <fullName evidence="2">SMI1/KNR4 family protein</fullName>
    </submittedName>
</protein>
<dbReference type="Pfam" id="PF09346">
    <property type="entry name" value="SMI1_KNR4"/>
    <property type="match status" value="1"/>
</dbReference>